<sequence length="266" mass="28949">MAITIKSSIAYNFAAPTDFLLQMEAAVIPEQVLTGPGLTLTPTEHTARVAGEDAIGERIWLRCSGEFRADYEITAEIERALPDISQLPSMLPHELPSEAVPYLFDSRFCPADQFHSFIEAEFGDLQGGARVAAIHDWVARKFTYTPGSSTATTTALDSFVERQGVCRDYAHVVITMVRASGIPARYVSCYAPNVEPQDFHAVAEVFLADPAGPPGTGSWHLVDATEMADRAKIVKIGVGRDAAEVSFLTSYGMAEFIDKQITVTET</sequence>
<dbReference type="SMART" id="SM00460">
    <property type="entry name" value="TGc"/>
    <property type="match status" value="1"/>
</dbReference>
<organism evidence="2 3">
    <name type="scientific">Croceicoccus pelagius</name>
    <dbReference type="NCBI Taxonomy" id="1703341"/>
    <lineage>
        <taxon>Bacteria</taxon>
        <taxon>Pseudomonadati</taxon>
        <taxon>Pseudomonadota</taxon>
        <taxon>Alphaproteobacteria</taxon>
        <taxon>Sphingomonadales</taxon>
        <taxon>Erythrobacteraceae</taxon>
        <taxon>Croceicoccus</taxon>
    </lineage>
</organism>
<evidence type="ECO:0000259" key="1">
    <source>
        <dbReference type="SMART" id="SM00460"/>
    </source>
</evidence>
<keyword evidence="3" id="KW-1185">Reference proteome</keyword>
<dbReference type="SUPFAM" id="SSF54001">
    <property type="entry name" value="Cysteine proteinases"/>
    <property type="match status" value="1"/>
</dbReference>
<gene>
    <name evidence="2" type="ORF">GCM10010989_23680</name>
</gene>
<dbReference type="Gene3D" id="3.10.620.30">
    <property type="match status" value="1"/>
</dbReference>
<reference evidence="2 3" key="1">
    <citation type="journal article" date="2014" name="Int. J. Syst. Evol. Microbiol.">
        <title>Complete genome sequence of Corynebacterium casei LMG S-19264T (=DSM 44701T), isolated from a smear-ripened cheese.</title>
        <authorList>
            <consortium name="US DOE Joint Genome Institute (JGI-PGF)"/>
            <person name="Walter F."/>
            <person name="Albersmeier A."/>
            <person name="Kalinowski J."/>
            <person name="Ruckert C."/>
        </authorList>
    </citation>
    <scope>NUCLEOTIDE SEQUENCE [LARGE SCALE GENOMIC DNA]</scope>
    <source>
        <strain evidence="2 3">CGMCC 1.15358</strain>
    </source>
</reference>
<dbReference type="PANTHER" id="PTHR33490:SF12">
    <property type="entry name" value="BLL5557 PROTEIN"/>
    <property type="match status" value="1"/>
</dbReference>
<dbReference type="RefSeq" id="WP_066763864.1">
    <property type="nucleotide sequence ID" value="NZ_BMIO01000007.1"/>
</dbReference>
<dbReference type="Proteomes" id="UP000598997">
    <property type="component" value="Unassembled WGS sequence"/>
</dbReference>
<dbReference type="OrthoDB" id="5438043at2"/>
<protein>
    <submittedName>
        <fullName evidence="2">Transglutaminase</fullName>
    </submittedName>
</protein>
<evidence type="ECO:0000313" key="3">
    <source>
        <dbReference type="Proteomes" id="UP000598997"/>
    </source>
</evidence>
<dbReference type="Gene3D" id="2.60.40.2250">
    <property type="match status" value="1"/>
</dbReference>
<comment type="caution">
    <text evidence="2">The sequence shown here is derived from an EMBL/GenBank/DDBJ whole genome shotgun (WGS) entry which is preliminary data.</text>
</comment>
<dbReference type="InterPro" id="IPR002931">
    <property type="entry name" value="Transglutaminase-like"/>
</dbReference>
<dbReference type="Pfam" id="PF01841">
    <property type="entry name" value="Transglut_core"/>
    <property type="match status" value="1"/>
</dbReference>
<evidence type="ECO:0000313" key="2">
    <source>
        <dbReference type="EMBL" id="GGD48634.1"/>
    </source>
</evidence>
<dbReference type="AlphaFoldDB" id="A0A917DMG9"/>
<accession>A0A917DMG9</accession>
<name>A0A917DMG9_9SPHN</name>
<proteinExistence type="predicted"/>
<feature type="domain" description="Transglutaminase-like" evidence="1">
    <location>
        <begin position="158"/>
        <end position="226"/>
    </location>
</feature>
<dbReference type="InterPro" id="IPR038765">
    <property type="entry name" value="Papain-like_cys_pep_sf"/>
</dbReference>
<dbReference type="PANTHER" id="PTHR33490">
    <property type="entry name" value="BLR5614 PROTEIN-RELATED"/>
    <property type="match status" value="1"/>
</dbReference>
<dbReference type="EMBL" id="BMIO01000007">
    <property type="protein sequence ID" value="GGD48634.1"/>
    <property type="molecule type" value="Genomic_DNA"/>
</dbReference>